<dbReference type="InterPro" id="IPR054386">
    <property type="entry name" value="RIM_Znf"/>
</dbReference>
<feature type="region of interest" description="Disordered" evidence="8">
    <location>
        <begin position="1"/>
        <end position="72"/>
    </location>
</feature>
<feature type="compositionally biased region" description="Basic and acidic residues" evidence="8">
    <location>
        <begin position="361"/>
        <end position="379"/>
    </location>
</feature>
<feature type="compositionally biased region" description="Polar residues" evidence="8">
    <location>
        <begin position="464"/>
        <end position="475"/>
    </location>
</feature>
<keyword evidence="3 7" id="KW-0863">Zinc-finger</keyword>
<evidence type="ECO:0000256" key="8">
    <source>
        <dbReference type="SAM" id="MobiDB-lite"/>
    </source>
</evidence>
<dbReference type="Gene3D" id="2.30.42.10">
    <property type="match status" value="1"/>
</dbReference>
<reference evidence="14" key="1">
    <citation type="submission" date="2025-08" db="UniProtKB">
        <authorList>
            <consortium name="RefSeq"/>
        </authorList>
    </citation>
    <scope>IDENTIFICATION</scope>
    <source>
        <tissue evidence="14">Blood</tissue>
    </source>
</reference>
<dbReference type="Pfam" id="PF22601">
    <property type="entry name" value="RIM2a_ZnF"/>
    <property type="match status" value="1"/>
</dbReference>
<dbReference type="PANTHER" id="PTHR12157:SF15">
    <property type="entry name" value="REGULATING SYNAPTIC MEMBRANE EXOCYTOSIS PROTEIN 2"/>
    <property type="match status" value="1"/>
</dbReference>
<evidence type="ECO:0000313" key="13">
    <source>
        <dbReference type="Proteomes" id="UP001652583"/>
    </source>
</evidence>
<dbReference type="InterPro" id="IPR010911">
    <property type="entry name" value="Rab_BD"/>
</dbReference>
<comment type="subcellular location">
    <subcellularLocation>
        <location evidence="6">Synapse</location>
    </subcellularLocation>
</comment>
<feature type="compositionally biased region" description="Basic and acidic residues" evidence="8">
    <location>
        <begin position="647"/>
        <end position="657"/>
    </location>
</feature>
<evidence type="ECO:0000256" key="2">
    <source>
        <dbReference type="ARBA" id="ARBA00022737"/>
    </source>
</evidence>
<feature type="compositionally biased region" description="Basic and acidic residues" evidence="8">
    <location>
        <begin position="423"/>
        <end position="447"/>
    </location>
</feature>
<gene>
    <name evidence="14" type="primary">RIMS2</name>
</gene>
<dbReference type="InterPro" id="IPR039032">
    <property type="entry name" value="Rim-like"/>
</dbReference>
<feature type="compositionally biased region" description="Basic and acidic residues" evidence="8">
    <location>
        <begin position="488"/>
        <end position="505"/>
    </location>
</feature>
<dbReference type="Proteomes" id="UP001652583">
    <property type="component" value="Chromosome F2"/>
</dbReference>
<feature type="region of interest" description="Disordered" evidence="8">
    <location>
        <begin position="216"/>
        <end position="611"/>
    </location>
</feature>
<feature type="compositionally biased region" description="Low complexity" evidence="8">
    <location>
        <begin position="1220"/>
        <end position="1241"/>
    </location>
</feature>
<keyword evidence="13" id="KW-1185">Reference proteome</keyword>
<dbReference type="PROSITE" id="PS50916">
    <property type="entry name" value="RABBD"/>
    <property type="match status" value="1"/>
</dbReference>
<feature type="compositionally biased region" description="Acidic residues" evidence="8">
    <location>
        <begin position="571"/>
        <end position="581"/>
    </location>
</feature>
<dbReference type="InterPro" id="IPR001478">
    <property type="entry name" value="PDZ"/>
</dbReference>
<feature type="domain" description="RabBD" evidence="12">
    <location>
        <begin position="26"/>
        <end position="198"/>
    </location>
</feature>
<feature type="compositionally biased region" description="Polar residues" evidence="8">
    <location>
        <begin position="1086"/>
        <end position="1097"/>
    </location>
</feature>
<feature type="domain" description="FYVE-type" evidence="11">
    <location>
        <begin position="126"/>
        <end position="186"/>
    </location>
</feature>
<dbReference type="InterPro" id="IPR035892">
    <property type="entry name" value="C2_domain_sf"/>
</dbReference>
<feature type="domain" description="C2" evidence="9">
    <location>
        <begin position="834"/>
        <end position="957"/>
    </location>
</feature>
<evidence type="ECO:0000259" key="11">
    <source>
        <dbReference type="PROSITE" id="PS50178"/>
    </source>
</evidence>
<proteinExistence type="predicted"/>
<dbReference type="InterPro" id="IPR017455">
    <property type="entry name" value="Znf_FYVE-rel"/>
</dbReference>
<feature type="compositionally biased region" description="Basic and acidic residues" evidence="8">
    <location>
        <begin position="395"/>
        <end position="414"/>
    </location>
</feature>
<sequence>MSAPVGPRGRPAPTPAASQPPLQPEMPDLSHLTEEERKIILAVMDRQKKEEEKEQSVLKVKEEPKPQPTQWFPFSGITELVNNVLQPQQKQQNEKEPQTKLHQQFEMYKEQVKKMGEESQQQQEQKGDAPTCGICHKTKFADGCGHNCSYCQTKFCARCGGRVSLRSNKEDKVVMWVCNLCRKQQEILTKSGAWFYNSGSNTPQQPDQKVLRGLRNEEAPQEKKAKLHEQAQFQGPSGDLSVPAVEKSRSHGLTRQDSIKNGSGVKHQIASDIASDRTRSPSVSRDQNRRYDQREEREEYSQYATSDNAMPRSPSDYADRRSQREPQFYEESDHINYRDSNRRSHRHSKEYIVDDEDVESRDEYERQRREEEYQARYRSDPNLARYPVKPQPYEEQMRIHAEVSRARHERRHSDVSLANAELEDSRISMLRMERPSRQRSISERRAAMENQRSYSMERTREAQGPSSYPQRTTNHSPPTPRRSPIPIDRPDMRRTDSLRKQHHLDPSSAVRKTKREKMETMLRNDSLSSDQSESVRPPPPKPHKSKKGGKMRQVSLSSSEEELASTPEYTSCDDVEIESESVSEKGDSQKGKRKTSEQAVLSDSNTRSERQKKMMYFGGHSLEEDLEWSEPQIKDSGVDTCSSTTLNEEHSHSDKHPVTWQPSKDGDRLIGRILLNKRLKDGSVPRDSGAMLGLKVVGGKMTESGRLCAFITKVKKGSLADTVGHLRPGDEVLEWNGRFLQGATFEEVYNIILESKPEPQVELVVSRPIGDIPRIPDTTHAQLESSSSSFESQKMDRPSISVTSPMSPGMLRDVPQYLSGQLSSQSLSRRTTPFVPRVQIKLWFDKVGHQLIVTILGAKDLPSREDGRPRNPYVKIYFLPDRSDKNKRRTKTVKKTLEPKWNQTFIYSPVHRREFRERMLEITLWDQARVREEESEFLGEILIELETALLDDEPHWYKLQTHDVSSLPLPHPSPYMPRRQLHGESPTRRLQNKALCSYNSGSKRISDSEVSDYDCDDGIGIVSDYRHNGRDLQSSTLSVPEQVMSSNHCSPTGSPHRVDVIGRTRSWSPSVPPPQSRNVEQGLRGTRSTAGHYNTISRMDRHRVMDDHYSPDRDRSHPRTGSVQTSPSSTPVAGRRGRQLPQLPPKGTLERKEVDSTRRRHTGAMDIDERNRQMKINKYKQVAGSDPRLEQDYHSKYRSGWDPHRGADNISTKSSDSDVSDISAVSRTSSASRFSSTSYMSVQSERPRGNKKIRPKGVEEGGQEGDKHEEIVHEEEEVKQERLNENEKGTEITNTSNKEKNRESGDEEKAQDIPEQGKEKEQWNKEDLQRRFSQDDDSVFTSKMQSRQVGISGKNMTKSTSISGDMCSLGKNDGSQSDTAVGALGTGGKKRRSSIGAKMVAIVGLSRKSRSASQLSQTEAGGKKLRSTVQRSTETGLAVEMRNWMTRQASRESTDGSMNSYSSEGNLIFPGVRLASDSQFSDFLDGLGPAQLVGRQTLATPAMGDIQVGMMDKKGQLEVEIIRARGLVVKPGSKTLPAPYVKVYLLDNGVCIAKKKTKVARKTLEPLYQQLLSFEESPQGKVLQIIVWGDYGRMDHKSFMGVAQILLDELELSNMVIGWFKLFPPSSLVDPTLAPLTRRASQSSLESSTGPSYSRS</sequence>
<dbReference type="Pfam" id="PF00595">
    <property type="entry name" value="PDZ"/>
    <property type="match status" value="1"/>
</dbReference>
<dbReference type="PROSITE" id="PS50004">
    <property type="entry name" value="C2"/>
    <property type="match status" value="2"/>
</dbReference>
<keyword evidence="5" id="KW-0770">Synapse</keyword>
<accession>A0ABM3NYH9</accession>
<dbReference type="SUPFAM" id="SSF57903">
    <property type="entry name" value="FYVE/PHD zinc finger"/>
    <property type="match status" value="1"/>
</dbReference>
<feature type="compositionally biased region" description="Basic and acidic residues" evidence="8">
    <location>
        <begin position="1148"/>
        <end position="1157"/>
    </location>
</feature>
<dbReference type="InterPro" id="IPR013083">
    <property type="entry name" value="Znf_RING/FYVE/PHD"/>
</dbReference>
<feature type="region of interest" description="Disordered" evidence="8">
    <location>
        <begin position="636"/>
        <end position="663"/>
    </location>
</feature>
<dbReference type="PANTHER" id="PTHR12157">
    <property type="entry name" value="REGULATING SYNAPTIC MEMBRANE EXOCYTOSIS PROTEIN"/>
    <property type="match status" value="1"/>
</dbReference>
<dbReference type="GeneID" id="106980061"/>
<keyword evidence="2" id="KW-0677">Repeat</keyword>
<feature type="domain" description="C2" evidence="9">
    <location>
        <begin position="1502"/>
        <end position="1620"/>
    </location>
</feature>
<dbReference type="InterPro" id="IPR000008">
    <property type="entry name" value="C2_dom"/>
</dbReference>
<dbReference type="Gene3D" id="3.30.40.10">
    <property type="entry name" value="Zinc/RING finger domain, C3HC4 (zinc finger)"/>
    <property type="match status" value="1"/>
</dbReference>
<feature type="compositionally biased region" description="Basic and acidic residues" evidence="8">
    <location>
        <begin position="1098"/>
        <end position="1117"/>
    </location>
</feature>
<dbReference type="Gene3D" id="2.60.40.150">
    <property type="entry name" value="C2 domain"/>
    <property type="match status" value="2"/>
</dbReference>
<dbReference type="InterPro" id="IPR036034">
    <property type="entry name" value="PDZ_sf"/>
</dbReference>
<feature type="domain" description="PDZ" evidence="10">
    <location>
        <begin position="681"/>
        <end position="767"/>
    </location>
</feature>
<feature type="compositionally biased region" description="Basic and acidic residues" evidence="8">
    <location>
        <begin position="331"/>
        <end position="342"/>
    </location>
</feature>
<dbReference type="CDD" id="cd06714">
    <property type="entry name" value="PDZ_RIM-like"/>
    <property type="match status" value="1"/>
</dbReference>
<keyword evidence="1" id="KW-0479">Metal-binding</keyword>
<evidence type="ECO:0000259" key="9">
    <source>
        <dbReference type="PROSITE" id="PS50004"/>
    </source>
</evidence>
<evidence type="ECO:0000256" key="6">
    <source>
        <dbReference type="ARBA" id="ARBA00034103"/>
    </source>
</evidence>
<evidence type="ECO:0000256" key="5">
    <source>
        <dbReference type="ARBA" id="ARBA00023018"/>
    </source>
</evidence>
<dbReference type="Pfam" id="PF00168">
    <property type="entry name" value="C2"/>
    <property type="match status" value="2"/>
</dbReference>
<name>A0ABM3NYH9_ACIJB</name>
<feature type="compositionally biased region" description="Low complexity" evidence="8">
    <location>
        <begin position="1"/>
        <end position="17"/>
    </location>
</feature>
<feature type="compositionally biased region" description="Basic and acidic residues" evidence="8">
    <location>
        <begin position="1256"/>
        <end position="1271"/>
    </location>
</feature>
<evidence type="ECO:0000256" key="1">
    <source>
        <dbReference type="ARBA" id="ARBA00022723"/>
    </source>
</evidence>
<evidence type="ECO:0000256" key="7">
    <source>
        <dbReference type="PROSITE-ProRule" id="PRU00091"/>
    </source>
</evidence>
<feature type="compositionally biased region" description="Basic and acidic residues" evidence="8">
    <location>
        <begin position="1187"/>
        <end position="1207"/>
    </location>
</feature>
<evidence type="ECO:0000259" key="10">
    <source>
        <dbReference type="PROSITE" id="PS50106"/>
    </source>
</evidence>
<dbReference type="PROSITE" id="PS50106">
    <property type="entry name" value="PDZ"/>
    <property type="match status" value="1"/>
</dbReference>
<dbReference type="RefSeq" id="XP_053064480.1">
    <property type="nucleotide sequence ID" value="XM_053208505.1"/>
</dbReference>
<dbReference type="CDD" id="cd04028">
    <property type="entry name" value="C2B_RIM1alpha"/>
    <property type="match status" value="1"/>
</dbReference>
<feature type="compositionally biased region" description="Polar residues" evidence="8">
    <location>
        <begin position="1119"/>
        <end position="1131"/>
    </location>
</feature>
<feature type="compositionally biased region" description="Basic and acidic residues" evidence="8">
    <location>
        <begin position="582"/>
        <end position="596"/>
    </location>
</feature>
<feature type="compositionally biased region" description="Polar residues" evidence="8">
    <location>
        <begin position="251"/>
        <end position="261"/>
    </location>
</feature>
<feature type="compositionally biased region" description="Basic and acidic residues" evidence="8">
    <location>
        <begin position="1297"/>
        <end position="1334"/>
    </location>
</feature>
<dbReference type="InterPro" id="IPR011011">
    <property type="entry name" value="Znf_FYVE_PHD"/>
</dbReference>
<dbReference type="PROSITE" id="PS50178">
    <property type="entry name" value="ZF_FYVE"/>
    <property type="match status" value="1"/>
</dbReference>
<feature type="compositionally biased region" description="Basic and acidic residues" evidence="8">
    <location>
        <begin position="216"/>
        <end position="229"/>
    </location>
</feature>
<feature type="region of interest" description="Disordered" evidence="8">
    <location>
        <begin position="775"/>
        <end position="806"/>
    </location>
</feature>
<organism evidence="13 14">
    <name type="scientific">Acinonyx jubatus</name>
    <name type="common">Cheetah</name>
    <dbReference type="NCBI Taxonomy" id="32536"/>
    <lineage>
        <taxon>Eukaryota</taxon>
        <taxon>Metazoa</taxon>
        <taxon>Chordata</taxon>
        <taxon>Craniata</taxon>
        <taxon>Vertebrata</taxon>
        <taxon>Euteleostomi</taxon>
        <taxon>Mammalia</taxon>
        <taxon>Eutheria</taxon>
        <taxon>Laurasiatheria</taxon>
        <taxon>Carnivora</taxon>
        <taxon>Feliformia</taxon>
        <taxon>Felidae</taxon>
        <taxon>Felinae</taxon>
        <taxon>Acinonyx</taxon>
    </lineage>
</organism>
<evidence type="ECO:0000256" key="3">
    <source>
        <dbReference type="ARBA" id="ARBA00022771"/>
    </source>
</evidence>
<feature type="compositionally biased region" description="Basic residues" evidence="8">
    <location>
        <begin position="541"/>
        <end position="550"/>
    </location>
</feature>
<keyword evidence="4" id="KW-0862">Zinc</keyword>
<feature type="compositionally biased region" description="Polar residues" evidence="8">
    <location>
        <begin position="1036"/>
        <end position="1053"/>
    </location>
</feature>
<evidence type="ECO:0000313" key="14">
    <source>
        <dbReference type="RefSeq" id="XP_053064480.1"/>
    </source>
</evidence>
<feature type="compositionally biased region" description="Basic and acidic residues" evidence="8">
    <location>
        <begin position="286"/>
        <end position="300"/>
    </location>
</feature>
<feature type="compositionally biased region" description="Basic and acidic residues" evidence="8">
    <location>
        <begin position="1279"/>
        <end position="1290"/>
    </location>
</feature>
<feature type="region of interest" description="Disordered" evidence="8">
    <location>
        <begin position="1036"/>
        <end position="1359"/>
    </location>
</feature>
<evidence type="ECO:0000256" key="4">
    <source>
        <dbReference type="ARBA" id="ARBA00022833"/>
    </source>
</evidence>
<dbReference type="SMART" id="SM00228">
    <property type="entry name" value="PDZ"/>
    <property type="match status" value="1"/>
</dbReference>
<feature type="region of interest" description="Disordered" evidence="8">
    <location>
        <begin position="1408"/>
        <end position="1433"/>
    </location>
</feature>
<feature type="compositionally biased region" description="Polar residues" evidence="8">
    <location>
        <begin position="523"/>
        <end position="534"/>
    </location>
</feature>
<feature type="compositionally biased region" description="Polar residues" evidence="8">
    <location>
        <begin position="1339"/>
        <end position="1359"/>
    </location>
</feature>
<dbReference type="SUPFAM" id="SSF50156">
    <property type="entry name" value="PDZ domain-like"/>
    <property type="match status" value="1"/>
</dbReference>
<dbReference type="SUPFAM" id="SSF49562">
    <property type="entry name" value="C2 domain (Calcium/lipid-binding domain, CaLB)"/>
    <property type="match status" value="2"/>
</dbReference>
<evidence type="ECO:0000259" key="12">
    <source>
        <dbReference type="PROSITE" id="PS50916"/>
    </source>
</evidence>
<protein>
    <submittedName>
        <fullName evidence="14">Regulating synaptic membrane exocytosis protein 2 isoform X15</fullName>
    </submittedName>
</protein>
<feature type="compositionally biased region" description="Basic and acidic residues" evidence="8">
    <location>
        <begin position="31"/>
        <end position="65"/>
    </location>
</feature>
<dbReference type="CDD" id="cd04031">
    <property type="entry name" value="C2A_RIM1alpha"/>
    <property type="match status" value="1"/>
</dbReference>
<dbReference type="SMART" id="SM00239">
    <property type="entry name" value="C2"/>
    <property type="match status" value="2"/>
</dbReference>